<dbReference type="InterPro" id="IPR009078">
    <property type="entry name" value="Ferritin-like_SF"/>
</dbReference>
<name>A0A0K1EPV0_CHOCO</name>
<evidence type="ECO:0000313" key="1">
    <source>
        <dbReference type="EMBL" id="AKT42955.1"/>
    </source>
</evidence>
<evidence type="ECO:0000313" key="2">
    <source>
        <dbReference type="Proteomes" id="UP000067626"/>
    </source>
</evidence>
<dbReference type="SUPFAM" id="SSF47240">
    <property type="entry name" value="Ferritin-like"/>
    <property type="match status" value="1"/>
</dbReference>
<protein>
    <recommendedName>
        <fullName evidence="3">Ferritin-like domain-containing protein</fullName>
    </recommendedName>
</protein>
<keyword evidence="2" id="KW-1185">Reference proteome</keyword>
<dbReference type="EMBL" id="CP012159">
    <property type="protein sequence ID" value="AKT42955.1"/>
    <property type="molecule type" value="Genomic_DNA"/>
</dbReference>
<dbReference type="Proteomes" id="UP000067626">
    <property type="component" value="Chromosome"/>
</dbReference>
<dbReference type="OrthoDB" id="5291582at2"/>
<dbReference type="CDD" id="cd00657">
    <property type="entry name" value="Ferritin_like"/>
    <property type="match status" value="1"/>
</dbReference>
<proteinExistence type="predicted"/>
<dbReference type="STRING" id="52.CMC5_071830"/>
<organism evidence="1 2">
    <name type="scientific">Chondromyces crocatus</name>
    <dbReference type="NCBI Taxonomy" id="52"/>
    <lineage>
        <taxon>Bacteria</taxon>
        <taxon>Pseudomonadati</taxon>
        <taxon>Myxococcota</taxon>
        <taxon>Polyangia</taxon>
        <taxon>Polyangiales</taxon>
        <taxon>Polyangiaceae</taxon>
        <taxon>Chondromyces</taxon>
    </lineage>
</organism>
<dbReference type="RefSeq" id="WP_050434503.1">
    <property type="nucleotide sequence ID" value="NZ_CP012159.1"/>
</dbReference>
<reference evidence="1 2" key="1">
    <citation type="submission" date="2015-07" db="EMBL/GenBank/DDBJ databases">
        <title>Genome analysis of myxobacterium Chondromyces crocatus Cm c5 reveals a high potential for natural compound synthesis and the genetic basis for the loss of fruiting body formation.</title>
        <authorList>
            <person name="Zaburannyi N."/>
            <person name="Bunk B."/>
            <person name="Maier J."/>
            <person name="Overmann J."/>
            <person name="Mueller R."/>
        </authorList>
    </citation>
    <scope>NUCLEOTIDE SEQUENCE [LARGE SCALE GENOMIC DNA]</scope>
    <source>
        <strain evidence="1 2">Cm c5</strain>
    </source>
</reference>
<accession>A0A0K1EPV0</accession>
<dbReference type="KEGG" id="ccro:CMC5_071830"/>
<sequence length="202" mass="22171">MSQIERSGRGIDATVTELEVPSAASLNRVGMAVVALLDRLTERLAFERSMTRLYEGLIAKLDKQGSFPDGPAREDLLAIQNEEVRHVGLLHAAIQTLGGDPRAMSAGARLARMTSSGVLQVIVNSRTTLAQGLSAMLMVERADSDGWRLLIELTRALGRHELADSFYLASAEEERHVEIVRRWVSHHALQELYAGLECQKAA</sequence>
<dbReference type="Gene3D" id="1.20.1260.10">
    <property type="match status" value="1"/>
</dbReference>
<gene>
    <name evidence="1" type="ORF">CMC5_071830</name>
</gene>
<evidence type="ECO:0008006" key="3">
    <source>
        <dbReference type="Google" id="ProtNLM"/>
    </source>
</evidence>
<dbReference type="InterPro" id="IPR012347">
    <property type="entry name" value="Ferritin-like"/>
</dbReference>
<dbReference type="AlphaFoldDB" id="A0A0K1EPV0"/>